<dbReference type="InterPro" id="IPR010920">
    <property type="entry name" value="LSM_dom_sf"/>
</dbReference>
<evidence type="ECO:0000259" key="12">
    <source>
        <dbReference type="Pfam" id="PF00924"/>
    </source>
</evidence>
<evidence type="ECO:0000256" key="6">
    <source>
        <dbReference type="ARBA" id="ARBA00022989"/>
    </source>
</evidence>
<dbReference type="InterPro" id="IPR006685">
    <property type="entry name" value="MscS_channel_2nd"/>
</dbReference>
<evidence type="ECO:0000313" key="14">
    <source>
        <dbReference type="EMBL" id="RJY07352.1"/>
    </source>
</evidence>
<protein>
    <recommendedName>
        <fullName evidence="9">Mechanosensing system component YbdG</fullName>
    </recommendedName>
    <alternativeName>
        <fullName evidence="10">Mechanosensitive channel homolog YbdG</fullName>
    </alternativeName>
</protein>
<dbReference type="AlphaFoldDB" id="A0A3A6TPU3"/>
<organism evidence="14 15">
    <name type="scientific">Parashewanella spongiae</name>
    <dbReference type="NCBI Taxonomy" id="342950"/>
    <lineage>
        <taxon>Bacteria</taxon>
        <taxon>Pseudomonadati</taxon>
        <taxon>Pseudomonadota</taxon>
        <taxon>Gammaproteobacteria</taxon>
        <taxon>Alteromonadales</taxon>
        <taxon>Shewanellaceae</taxon>
        <taxon>Parashewanella</taxon>
    </lineage>
</organism>
<dbReference type="Gene3D" id="2.30.30.60">
    <property type="match status" value="1"/>
</dbReference>
<proteinExistence type="inferred from homology"/>
<keyword evidence="5 11" id="KW-0812">Transmembrane</keyword>
<dbReference type="GO" id="GO:0008381">
    <property type="term" value="F:mechanosensitive monoatomic ion channel activity"/>
    <property type="evidence" value="ECO:0007669"/>
    <property type="project" value="InterPro"/>
</dbReference>
<dbReference type="GO" id="GO:0005886">
    <property type="term" value="C:plasma membrane"/>
    <property type="evidence" value="ECO:0007669"/>
    <property type="project" value="UniProtKB-SubCell"/>
</dbReference>
<dbReference type="GO" id="GO:0071470">
    <property type="term" value="P:cellular response to osmotic stress"/>
    <property type="evidence" value="ECO:0007669"/>
    <property type="project" value="InterPro"/>
</dbReference>
<comment type="subcellular location">
    <subcellularLocation>
        <location evidence="1">Cell inner membrane</location>
        <topology evidence="1">Multi-pass membrane protein</topology>
    </subcellularLocation>
</comment>
<evidence type="ECO:0000256" key="3">
    <source>
        <dbReference type="ARBA" id="ARBA00022475"/>
    </source>
</evidence>
<feature type="domain" description="Mechanosensitive ion channel MscS C-terminal" evidence="13">
    <location>
        <begin position="282"/>
        <end position="348"/>
    </location>
</feature>
<keyword evidence="3" id="KW-1003">Cell membrane</keyword>
<dbReference type="InterPro" id="IPR049278">
    <property type="entry name" value="MS_channel_C"/>
</dbReference>
<sequence>MIHALIKRTRATWDDVLIQYKVFDKLIVILPVLVLSELMSYVLSEYPLFAAVAQRGLYLISVILIIRSIYAAMDAGNAIADSHHLTRRLPVKSFVQLIKLFLFFVGMILAVAVITKESPFFFLSGLGVATGLVMLVFRDTILGFVAGIQLAANRMVSSGDWIQMDKYGADGAVVEVSLTTVKVQNWDNTITMIPAYALVSDAFRNWQGMSESGGRRIKRAINIEISSVRFLTEQDKAKLLSVNHLKQYLPKIEAEISEINAHTSDIDNLVNGRRLTNLGTLRAYLREYLADHQNVHKGMTLLVRQLAPTQTGIPIELYIFTNDTRWAVYEDIQADIFDHIFAILPEFDLRAYQAPSGADVRQVGKI</sequence>
<evidence type="ECO:0000259" key="13">
    <source>
        <dbReference type="Pfam" id="PF21082"/>
    </source>
</evidence>
<dbReference type="FunFam" id="2.30.30.60:FF:000002">
    <property type="entry name" value="Mechanosensitive ion channel family protein"/>
    <property type="match status" value="1"/>
</dbReference>
<comment type="similarity">
    <text evidence="2">Belongs to the MscS (TC 1.A.23) family.</text>
</comment>
<dbReference type="PANTHER" id="PTHR30414:SF0">
    <property type="entry name" value="MINICONDUCTANCE MECHANOSENSITIVE CHANNEL YBDG"/>
    <property type="match status" value="1"/>
</dbReference>
<evidence type="ECO:0000256" key="7">
    <source>
        <dbReference type="ARBA" id="ARBA00023016"/>
    </source>
</evidence>
<evidence type="ECO:0000256" key="9">
    <source>
        <dbReference type="ARBA" id="ARBA00093630"/>
    </source>
</evidence>
<gene>
    <name evidence="14" type="ORF">D5R81_16065</name>
</gene>
<keyword evidence="6 11" id="KW-1133">Transmembrane helix</keyword>
<keyword evidence="8 11" id="KW-0472">Membrane</keyword>
<feature type="domain" description="Mechanosensitive ion channel MscS" evidence="12">
    <location>
        <begin position="139"/>
        <end position="207"/>
    </location>
</feature>
<evidence type="ECO:0000256" key="11">
    <source>
        <dbReference type="SAM" id="Phobius"/>
    </source>
</evidence>
<dbReference type="Proteomes" id="UP000273022">
    <property type="component" value="Unassembled WGS sequence"/>
</dbReference>
<dbReference type="InterPro" id="IPR023408">
    <property type="entry name" value="MscS_beta-dom_sf"/>
</dbReference>
<dbReference type="InterPro" id="IPR030192">
    <property type="entry name" value="YbdG"/>
</dbReference>
<dbReference type="Pfam" id="PF21082">
    <property type="entry name" value="MS_channel_3rd"/>
    <property type="match status" value="1"/>
</dbReference>
<evidence type="ECO:0000256" key="8">
    <source>
        <dbReference type="ARBA" id="ARBA00023136"/>
    </source>
</evidence>
<comment type="caution">
    <text evidence="14">The sequence shown here is derived from an EMBL/GenBank/DDBJ whole genome shotgun (WGS) entry which is preliminary data.</text>
</comment>
<dbReference type="SUPFAM" id="SSF50182">
    <property type="entry name" value="Sm-like ribonucleoproteins"/>
    <property type="match status" value="1"/>
</dbReference>
<feature type="transmembrane region" description="Helical" evidence="11">
    <location>
        <begin position="94"/>
        <end position="114"/>
    </location>
</feature>
<reference evidence="14 15" key="1">
    <citation type="submission" date="2018-09" db="EMBL/GenBank/DDBJ databases">
        <title>Phylogeny of the Shewanellaceae, and recommendation for two new genera, Pseudoshewanella and Parashewanella.</title>
        <authorList>
            <person name="Wang G."/>
        </authorList>
    </citation>
    <scope>NUCLEOTIDE SEQUENCE [LARGE SCALE GENOMIC DNA]</scope>
    <source>
        <strain evidence="14 15">KCTC 22492</strain>
    </source>
</reference>
<accession>A0A3A6TPU3</accession>
<evidence type="ECO:0000256" key="1">
    <source>
        <dbReference type="ARBA" id="ARBA00004429"/>
    </source>
</evidence>
<feature type="transmembrane region" description="Helical" evidence="11">
    <location>
        <begin position="120"/>
        <end position="137"/>
    </location>
</feature>
<keyword evidence="7" id="KW-0346">Stress response</keyword>
<dbReference type="OrthoDB" id="9775207at2"/>
<dbReference type="PANTHER" id="PTHR30414">
    <property type="entry name" value="MINICONDUCTANCE MECHANOSENSITIVE CHANNEL YBDG"/>
    <property type="match status" value="1"/>
</dbReference>
<evidence type="ECO:0000313" key="15">
    <source>
        <dbReference type="Proteomes" id="UP000273022"/>
    </source>
</evidence>
<dbReference type="Pfam" id="PF00924">
    <property type="entry name" value="MS_channel_2nd"/>
    <property type="match status" value="1"/>
</dbReference>
<evidence type="ECO:0000256" key="10">
    <source>
        <dbReference type="ARBA" id="ARBA00093659"/>
    </source>
</evidence>
<evidence type="ECO:0000256" key="2">
    <source>
        <dbReference type="ARBA" id="ARBA00008017"/>
    </source>
</evidence>
<dbReference type="EMBL" id="QYYH01000125">
    <property type="protein sequence ID" value="RJY07352.1"/>
    <property type="molecule type" value="Genomic_DNA"/>
</dbReference>
<feature type="transmembrane region" description="Helical" evidence="11">
    <location>
        <begin position="56"/>
        <end position="73"/>
    </location>
</feature>
<name>A0A3A6TPU3_9GAMM</name>
<evidence type="ECO:0000256" key="4">
    <source>
        <dbReference type="ARBA" id="ARBA00022519"/>
    </source>
</evidence>
<evidence type="ECO:0000256" key="5">
    <source>
        <dbReference type="ARBA" id="ARBA00022692"/>
    </source>
</evidence>
<keyword evidence="4" id="KW-0997">Cell inner membrane</keyword>
<feature type="transmembrane region" description="Helical" evidence="11">
    <location>
        <begin position="26"/>
        <end position="44"/>
    </location>
</feature>
<keyword evidence="15" id="KW-1185">Reference proteome</keyword>